<keyword evidence="8" id="KW-0149">Chlorophyll biosynthesis</keyword>
<keyword evidence="3" id="KW-0150">Chloroplast</keyword>
<dbReference type="InterPro" id="IPR044201">
    <property type="entry name" value="DVR-like"/>
</dbReference>
<dbReference type="GO" id="GO:0009507">
    <property type="term" value="C:chloroplast"/>
    <property type="evidence" value="ECO:0007669"/>
    <property type="project" value="UniProtKB-SubCell"/>
</dbReference>
<dbReference type="GO" id="GO:0033728">
    <property type="term" value="F:3,8-divinyl protochlorophyllide a 8-vinyl-reductase (NADPH) activity"/>
    <property type="evidence" value="ECO:0007669"/>
    <property type="project" value="UniProtKB-EC"/>
</dbReference>
<reference evidence="13" key="1">
    <citation type="submission" date="2021-01" db="EMBL/GenBank/DDBJ databases">
        <authorList>
            <person name="Corre E."/>
            <person name="Pelletier E."/>
            <person name="Niang G."/>
            <person name="Scheremetjew M."/>
            <person name="Finn R."/>
            <person name="Kale V."/>
            <person name="Holt S."/>
            <person name="Cochrane G."/>
            <person name="Meng A."/>
            <person name="Brown T."/>
            <person name="Cohen L."/>
        </authorList>
    </citation>
    <scope>NUCLEOTIDE SEQUENCE</scope>
    <source>
        <strain evidence="13">Pop2</strain>
    </source>
</reference>
<dbReference type="UniPathway" id="UPA00668"/>
<gene>
    <name evidence="13" type="ORF">DBRI1063_LOCUS803</name>
</gene>
<keyword evidence="5" id="KW-0521">NADP</keyword>
<evidence type="ECO:0000313" key="13">
    <source>
        <dbReference type="EMBL" id="CAD9314397.1"/>
    </source>
</evidence>
<keyword evidence="6" id="KW-0809">Transit peptide</keyword>
<evidence type="ECO:0000256" key="8">
    <source>
        <dbReference type="ARBA" id="ARBA00023171"/>
    </source>
</evidence>
<dbReference type="PANTHER" id="PTHR47378:SF1">
    <property type="entry name" value="DIVINYL CHLOROPHYLLIDE A 8-VINYL-REDUCTASE, CHLOROPLASTIC"/>
    <property type="match status" value="1"/>
</dbReference>
<evidence type="ECO:0000256" key="3">
    <source>
        <dbReference type="ARBA" id="ARBA00022528"/>
    </source>
</evidence>
<protein>
    <recommendedName>
        <fullName evidence="10">Divinyl chlorophyllide a 8-vinyl-reductase, chloroplastic</fullName>
        <ecNumber evidence="9">1.3.1.75</ecNumber>
    </recommendedName>
</protein>
<dbReference type="GO" id="GO:0015995">
    <property type="term" value="P:chlorophyll biosynthetic process"/>
    <property type="evidence" value="ECO:0007669"/>
    <property type="project" value="UniProtKB-UniPathway"/>
</dbReference>
<dbReference type="EMBL" id="HBGN01001257">
    <property type="protein sequence ID" value="CAD9314397.1"/>
    <property type="molecule type" value="Transcribed_RNA"/>
</dbReference>
<name>A0A7S1VXG8_9STRA</name>
<evidence type="ECO:0000256" key="2">
    <source>
        <dbReference type="ARBA" id="ARBA00005173"/>
    </source>
</evidence>
<dbReference type="InterPro" id="IPR036291">
    <property type="entry name" value="NAD(P)-bd_dom_sf"/>
</dbReference>
<dbReference type="AlphaFoldDB" id="A0A7S1VXG8"/>
<evidence type="ECO:0000256" key="4">
    <source>
        <dbReference type="ARBA" id="ARBA00022640"/>
    </source>
</evidence>
<evidence type="ECO:0000259" key="12">
    <source>
        <dbReference type="Pfam" id="PF13460"/>
    </source>
</evidence>
<evidence type="ECO:0000256" key="7">
    <source>
        <dbReference type="ARBA" id="ARBA00023002"/>
    </source>
</evidence>
<dbReference type="SUPFAM" id="SSF51735">
    <property type="entry name" value="NAD(P)-binding Rossmann-fold domains"/>
    <property type="match status" value="1"/>
</dbReference>
<feature type="domain" description="NAD(P)-binding" evidence="12">
    <location>
        <begin position="82"/>
        <end position="283"/>
    </location>
</feature>
<comment type="pathway">
    <text evidence="2">Porphyrin-containing compound metabolism; chlorophyll biosynthesis.</text>
</comment>
<dbReference type="PANTHER" id="PTHR47378">
    <property type="entry name" value="DIVINYL CHLOROPHYLLIDE A 8-VINYL-REDUCTASE, CHLOROPLASTIC"/>
    <property type="match status" value="1"/>
</dbReference>
<proteinExistence type="predicted"/>
<evidence type="ECO:0000256" key="5">
    <source>
        <dbReference type="ARBA" id="ARBA00022857"/>
    </source>
</evidence>
<dbReference type="Pfam" id="PF13460">
    <property type="entry name" value="NAD_binding_10"/>
    <property type="match status" value="1"/>
</dbReference>
<comment type="subcellular location">
    <subcellularLocation>
        <location evidence="1">Plastid</location>
        <location evidence="1">Chloroplast</location>
    </subcellularLocation>
</comment>
<dbReference type="EC" id="1.3.1.75" evidence="9"/>
<organism evidence="13">
    <name type="scientific">Ditylum brightwellii</name>
    <dbReference type="NCBI Taxonomy" id="49249"/>
    <lineage>
        <taxon>Eukaryota</taxon>
        <taxon>Sar</taxon>
        <taxon>Stramenopiles</taxon>
        <taxon>Ochrophyta</taxon>
        <taxon>Bacillariophyta</taxon>
        <taxon>Mediophyceae</taxon>
        <taxon>Lithodesmiophycidae</taxon>
        <taxon>Lithodesmiales</taxon>
        <taxon>Lithodesmiaceae</taxon>
        <taxon>Ditylum</taxon>
    </lineage>
</organism>
<dbReference type="InterPro" id="IPR016040">
    <property type="entry name" value="NAD(P)-bd_dom"/>
</dbReference>
<keyword evidence="7" id="KW-0560">Oxidoreductase</keyword>
<evidence type="ECO:0000256" key="6">
    <source>
        <dbReference type="ARBA" id="ARBA00022946"/>
    </source>
</evidence>
<dbReference type="Gene3D" id="3.40.50.720">
    <property type="entry name" value="NAD(P)-binding Rossmann-like Domain"/>
    <property type="match status" value="1"/>
</dbReference>
<evidence type="ECO:0000256" key="1">
    <source>
        <dbReference type="ARBA" id="ARBA00004229"/>
    </source>
</evidence>
<accession>A0A7S1VXG8</accession>
<evidence type="ECO:0000256" key="10">
    <source>
        <dbReference type="ARBA" id="ARBA00024089"/>
    </source>
</evidence>
<evidence type="ECO:0000256" key="9">
    <source>
        <dbReference type="ARBA" id="ARBA00024059"/>
    </source>
</evidence>
<evidence type="ECO:0000256" key="11">
    <source>
        <dbReference type="ARBA" id="ARBA00049498"/>
    </source>
</evidence>
<comment type="catalytic activity">
    <reaction evidence="11">
        <text>protochlorophyllide a + NADP(+) = 3,8-divinyl protochlorophyllide a + NADPH + H(+)</text>
        <dbReference type="Rhea" id="RHEA:48884"/>
        <dbReference type="ChEBI" id="CHEBI:15378"/>
        <dbReference type="ChEBI" id="CHEBI:57783"/>
        <dbReference type="ChEBI" id="CHEBI:58349"/>
        <dbReference type="ChEBI" id="CHEBI:58632"/>
        <dbReference type="ChEBI" id="CHEBI:83350"/>
        <dbReference type="EC" id="1.3.1.75"/>
    </reaction>
</comment>
<sequence>MAVAPLASAFTVVPNKSIQSVAKQQSSSTARPMFGDFFKNLTGGGGDAENNKNAGGGGFPNLMKKDTTPGESCTGERIAVVGATGYIGKAVVKEGVRRGYKTTAVLRDASKGEKEEKFKGAELKQFDVTDRDACLSGELFPKGSVDIVVSCLASRTGTKKDSYAIDYQATLNCAEAAKAAGARRFILLSAYCVKSAERKDPYALQFQYAKMELEGKLREMSDASFDHVAVRPTAFFKSVSGQLEVVDGGGPFVYFDLGEGKCATCNPISEPDLAAALIDQVADDAHKNGVWNLGGPDDGLSMKDQGVMIHGILKKEGEPKLLGVPIGLFDVIINGLQWVADTFNSEKFDDAAELGRIGKYYAVEDMLTTDPSEKYGRTSLKQHYEYIAENGQEYDPYTTVFGNEDAKKKFAEKKEMVEA</sequence>
<keyword evidence="4" id="KW-0934">Plastid</keyword>